<proteinExistence type="predicted"/>
<reference evidence="1" key="1">
    <citation type="journal article" date="2019" name="bioRxiv">
        <title>The Genome of the Zebra Mussel, Dreissena polymorpha: A Resource for Invasive Species Research.</title>
        <authorList>
            <person name="McCartney M.A."/>
            <person name="Auch B."/>
            <person name="Kono T."/>
            <person name="Mallez S."/>
            <person name="Zhang Y."/>
            <person name="Obille A."/>
            <person name="Becker A."/>
            <person name="Abrahante J.E."/>
            <person name="Garbe J."/>
            <person name="Badalamenti J.P."/>
            <person name="Herman A."/>
            <person name="Mangelson H."/>
            <person name="Liachko I."/>
            <person name="Sullivan S."/>
            <person name="Sone E.D."/>
            <person name="Koren S."/>
            <person name="Silverstein K.A.T."/>
            <person name="Beckman K.B."/>
            <person name="Gohl D.M."/>
        </authorList>
    </citation>
    <scope>NUCLEOTIDE SEQUENCE</scope>
    <source>
        <strain evidence="1">Duluth1</strain>
        <tissue evidence="1">Whole animal</tissue>
    </source>
</reference>
<organism evidence="1 2">
    <name type="scientific">Dreissena polymorpha</name>
    <name type="common">Zebra mussel</name>
    <name type="synonym">Mytilus polymorpha</name>
    <dbReference type="NCBI Taxonomy" id="45954"/>
    <lineage>
        <taxon>Eukaryota</taxon>
        <taxon>Metazoa</taxon>
        <taxon>Spiralia</taxon>
        <taxon>Lophotrochozoa</taxon>
        <taxon>Mollusca</taxon>
        <taxon>Bivalvia</taxon>
        <taxon>Autobranchia</taxon>
        <taxon>Heteroconchia</taxon>
        <taxon>Euheterodonta</taxon>
        <taxon>Imparidentia</taxon>
        <taxon>Neoheterodontei</taxon>
        <taxon>Myida</taxon>
        <taxon>Dreissenoidea</taxon>
        <taxon>Dreissenidae</taxon>
        <taxon>Dreissena</taxon>
    </lineage>
</organism>
<evidence type="ECO:0000313" key="1">
    <source>
        <dbReference type="EMBL" id="KAH3850478.1"/>
    </source>
</evidence>
<accession>A0A9D4L2B9</accession>
<comment type="caution">
    <text evidence="1">The sequence shown here is derived from an EMBL/GenBank/DDBJ whole genome shotgun (WGS) entry which is preliminary data.</text>
</comment>
<sequence length="54" mass="6082">MIASQLLGLAACCDVRFTTESCDHQHIIFHVLLKTSPSDFLSVSQQGHYITDFR</sequence>
<dbReference type="AlphaFoldDB" id="A0A9D4L2B9"/>
<dbReference type="EMBL" id="JAIWYP010000003">
    <property type="protein sequence ID" value="KAH3850478.1"/>
    <property type="molecule type" value="Genomic_DNA"/>
</dbReference>
<dbReference type="Proteomes" id="UP000828390">
    <property type="component" value="Unassembled WGS sequence"/>
</dbReference>
<keyword evidence="2" id="KW-1185">Reference proteome</keyword>
<gene>
    <name evidence="1" type="ORF">DPMN_092889</name>
</gene>
<protein>
    <submittedName>
        <fullName evidence="1">Uncharacterized protein</fullName>
    </submittedName>
</protein>
<name>A0A9D4L2B9_DREPO</name>
<reference evidence="1" key="2">
    <citation type="submission" date="2020-11" db="EMBL/GenBank/DDBJ databases">
        <authorList>
            <person name="McCartney M.A."/>
            <person name="Auch B."/>
            <person name="Kono T."/>
            <person name="Mallez S."/>
            <person name="Becker A."/>
            <person name="Gohl D.M."/>
            <person name="Silverstein K.A.T."/>
            <person name="Koren S."/>
            <person name="Bechman K.B."/>
            <person name="Herman A."/>
            <person name="Abrahante J.E."/>
            <person name="Garbe J."/>
        </authorList>
    </citation>
    <scope>NUCLEOTIDE SEQUENCE</scope>
    <source>
        <strain evidence="1">Duluth1</strain>
        <tissue evidence="1">Whole animal</tissue>
    </source>
</reference>
<evidence type="ECO:0000313" key="2">
    <source>
        <dbReference type="Proteomes" id="UP000828390"/>
    </source>
</evidence>